<dbReference type="AlphaFoldDB" id="A0A835AXT1"/>
<gene>
    <name evidence="1" type="ORF">HU200_045211</name>
</gene>
<accession>A0A835AXT1</accession>
<dbReference type="EMBL" id="JACEFO010002109">
    <property type="protein sequence ID" value="KAF8681774.1"/>
    <property type="molecule type" value="Genomic_DNA"/>
</dbReference>
<proteinExistence type="predicted"/>
<evidence type="ECO:0000313" key="1">
    <source>
        <dbReference type="EMBL" id="KAF8681774.1"/>
    </source>
</evidence>
<evidence type="ECO:0000313" key="2">
    <source>
        <dbReference type="Proteomes" id="UP000636709"/>
    </source>
</evidence>
<protein>
    <submittedName>
        <fullName evidence="1">Uncharacterized protein</fullName>
    </submittedName>
</protein>
<comment type="caution">
    <text evidence="1">The sequence shown here is derived from an EMBL/GenBank/DDBJ whole genome shotgun (WGS) entry which is preliminary data.</text>
</comment>
<name>A0A835AXT1_9POAL</name>
<dbReference type="Proteomes" id="UP000636709">
    <property type="component" value="Unassembled WGS sequence"/>
</dbReference>
<organism evidence="1 2">
    <name type="scientific">Digitaria exilis</name>
    <dbReference type="NCBI Taxonomy" id="1010633"/>
    <lineage>
        <taxon>Eukaryota</taxon>
        <taxon>Viridiplantae</taxon>
        <taxon>Streptophyta</taxon>
        <taxon>Embryophyta</taxon>
        <taxon>Tracheophyta</taxon>
        <taxon>Spermatophyta</taxon>
        <taxon>Magnoliopsida</taxon>
        <taxon>Liliopsida</taxon>
        <taxon>Poales</taxon>
        <taxon>Poaceae</taxon>
        <taxon>PACMAD clade</taxon>
        <taxon>Panicoideae</taxon>
        <taxon>Panicodae</taxon>
        <taxon>Paniceae</taxon>
        <taxon>Anthephorinae</taxon>
        <taxon>Digitaria</taxon>
    </lineage>
</organism>
<keyword evidence="2" id="KW-1185">Reference proteome</keyword>
<sequence length="132" mass="14550">MAQANKECGGVPGAGVVAHGGRHSLHLVMLLRLRRALLRHLPTSKRERHPWAHGRGVDAAVVHALLPVRVQPRQQAHLRGYLPVLGLRLRPLRRRVPGVPHRPCGQSRRARILRSDSSGVDAAPVERLCTPC</sequence>
<reference evidence="1" key="1">
    <citation type="submission" date="2020-07" db="EMBL/GenBank/DDBJ databases">
        <title>Genome sequence and genetic diversity analysis of an under-domesticated orphan crop, white fonio (Digitaria exilis).</title>
        <authorList>
            <person name="Bennetzen J.L."/>
            <person name="Chen S."/>
            <person name="Ma X."/>
            <person name="Wang X."/>
            <person name="Yssel A.E.J."/>
            <person name="Chaluvadi S.R."/>
            <person name="Johnson M."/>
            <person name="Gangashetty P."/>
            <person name="Hamidou F."/>
            <person name="Sanogo M.D."/>
            <person name="Zwaenepoel A."/>
            <person name="Wallace J."/>
            <person name="Van De Peer Y."/>
            <person name="Van Deynze A."/>
        </authorList>
    </citation>
    <scope>NUCLEOTIDE SEQUENCE</scope>
    <source>
        <tissue evidence="1">Leaves</tissue>
    </source>
</reference>